<evidence type="ECO:0000256" key="3">
    <source>
        <dbReference type="SAM" id="Phobius"/>
    </source>
</evidence>
<feature type="transmembrane region" description="Helical" evidence="3">
    <location>
        <begin position="159"/>
        <end position="181"/>
    </location>
</feature>
<gene>
    <name evidence="5" type="primary">CLECL1</name>
</gene>
<dbReference type="PANTHER" id="PTHR46746">
    <property type="entry name" value="KILLER CELL LECTIN-LIKE RECEPTOR SUBFAMILY F MEMBER 2"/>
    <property type="match status" value="1"/>
</dbReference>
<dbReference type="Proteomes" id="UP000504640">
    <property type="component" value="Unplaced"/>
</dbReference>
<evidence type="ECO:0000313" key="4">
    <source>
        <dbReference type="Proteomes" id="UP000504640"/>
    </source>
</evidence>
<dbReference type="RefSeq" id="XP_032127784.1">
    <property type="nucleotide sequence ID" value="XM_032271893.1"/>
</dbReference>
<sequence length="208" mass="23970">MRTYCMVSYFFHIIQVFKKSVTLINKTEHIGFVIYSWRKSTTHLGSRRKSAISIYLTPEVSLQKYDCPFSGTSFVVFSLFLHVVCSVIKTARTYPLERPSPLQRSVSFNFSTVQKLCPAKDWKVHKGKCYWIAETKKSWNKSQNDCAMKNSYLMMIQDITAMMTAFLLYLHMAFLQCVYISDVSVCPNFFFLQGHCQIGLGPTPMASL</sequence>
<dbReference type="CTD" id="160365"/>
<name>A0A6J3HDH5_SAPAP</name>
<dbReference type="InterPro" id="IPR016187">
    <property type="entry name" value="CTDL_fold"/>
</dbReference>
<dbReference type="SUPFAM" id="SSF56436">
    <property type="entry name" value="C-type lectin-like"/>
    <property type="match status" value="1"/>
</dbReference>
<protein>
    <submittedName>
        <fullName evidence="5">LOW QUALITY PROTEIN: C-type lectin-like domain family 1</fullName>
    </submittedName>
</protein>
<evidence type="ECO:0000256" key="2">
    <source>
        <dbReference type="ARBA" id="ARBA00022968"/>
    </source>
</evidence>
<dbReference type="PANTHER" id="PTHR46746:SF3">
    <property type="entry name" value="C-TYPE LECTIN DOMAIN-CONTAINING PROTEIN-RELATED"/>
    <property type="match status" value="1"/>
</dbReference>
<dbReference type="InterPro" id="IPR051379">
    <property type="entry name" value="C-type_Lectin_Receptor_IMM"/>
</dbReference>
<keyword evidence="3" id="KW-0812">Transmembrane</keyword>
<keyword evidence="3" id="KW-1133">Transmembrane helix</keyword>
<accession>A0A6J3HDH5</accession>
<evidence type="ECO:0000256" key="1">
    <source>
        <dbReference type="ARBA" id="ARBA00022734"/>
    </source>
</evidence>
<organism evidence="4 5">
    <name type="scientific">Sapajus apella</name>
    <name type="common">Brown-capped capuchin</name>
    <name type="synonym">Cebus apella</name>
    <dbReference type="NCBI Taxonomy" id="9515"/>
    <lineage>
        <taxon>Eukaryota</taxon>
        <taxon>Metazoa</taxon>
        <taxon>Chordata</taxon>
        <taxon>Craniata</taxon>
        <taxon>Vertebrata</taxon>
        <taxon>Euteleostomi</taxon>
        <taxon>Mammalia</taxon>
        <taxon>Eutheria</taxon>
        <taxon>Euarchontoglires</taxon>
        <taxon>Primates</taxon>
        <taxon>Haplorrhini</taxon>
        <taxon>Platyrrhini</taxon>
        <taxon>Cebidae</taxon>
        <taxon>Cebinae</taxon>
        <taxon>Sapajus</taxon>
    </lineage>
</organism>
<keyword evidence="1" id="KW-0430">Lectin</keyword>
<dbReference type="GO" id="GO:0030246">
    <property type="term" value="F:carbohydrate binding"/>
    <property type="evidence" value="ECO:0007669"/>
    <property type="project" value="UniProtKB-KW"/>
</dbReference>
<dbReference type="AlphaFoldDB" id="A0A6J3HDH5"/>
<evidence type="ECO:0000313" key="5">
    <source>
        <dbReference type="RefSeq" id="XP_032127784.1"/>
    </source>
</evidence>
<proteinExistence type="predicted"/>
<dbReference type="InterPro" id="IPR016186">
    <property type="entry name" value="C-type_lectin-like/link_sf"/>
</dbReference>
<dbReference type="GO" id="GO:0005886">
    <property type="term" value="C:plasma membrane"/>
    <property type="evidence" value="ECO:0007669"/>
    <property type="project" value="TreeGrafter"/>
</dbReference>
<dbReference type="Gene3D" id="3.10.100.10">
    <property type="entry name" value="Mannose-Binding Protein A, subunit A"/>
    <property type="match status" value="1"/>
</dbReference>
<keyword evidence="4" id="KW-1185">Reference proteome</keyword>
<dbReference type="GeneID" id="116545337"/>
<reference evidence="5" key="1">
    <citation type="submission" date="2025-08" db="UniProtKB">
        <authorList>
            <consortium name="RefSeq"/>
        </authorList>
    </citation>
    <scope>IDENTIFICATION</scope>
    <source>
        <tissue evidence="5">Blood</tissue>
    </source>
</reference>
<keyword evidence="2" id="KW-0735">Signal-anchor</keyword>
<keyword evidence="3" id="KW-0472">Membrane</keyword>